<dbReference type="InterPro" id="IPR036915">
    <property type="entry name" value="Cyclin-like_sf"/>
</dbReference>
<name>A0AAE8N3Z2_9PEZI</name>
<keyword evidence="2" id="KW-1185">Reference proteome</keyword>
<comment type="caution">
    <text evidence="1">The sequence shown here is derived from an EMBL/GenBank/DDBJ whole genome shotgun (WGS) entry which is preliminary data.</text>
</comment>
<evidence type="ECO:0000313" key="2">
    <source>
        <dbReference type="Proteomes" id="UP001187682"/>
    </source>
</evidence>
<dbReference type="GO" id="GO:0016538">
    <property type="term" value="F:cyclin-dependent protein serine/threonine kinase regulator activity"/>
    <property type="evidence" value="ECO:0007669"/>
    <property type="project" value="InterPro"/>
</dbReference>
<dbReference type="SUPFAM" id="SSF47954">
    <property type="entry name" value="Cyclin-like"/>
    <property type="match status" value="2"/>
</dbReference>
<organism evidence="1 2">
    <name type="scientific">Cephalotrichum gorgonifer</name>
    <dbReference type="NCBI Taxonomy" id="2041049"/>
    <lineage>
        <taxon>Eukaryota</taxon>
        <taxon>Fungi</taxon>
        <taxon>Dikarya</taxon>
        <taxon>Ascomycota</taxon>
        <taxon>Pezizomycotina</taxon>
        <taxon>Sordariomycetes</taxon>
        <taxon>Hypocreomycetidae</taxon>
        <taxon>Microascales</taxon>
        <taxon>Microascaceae</taxon>
        <taxon>Cephalotrichum</taxon>
    </lineage>
</organism>
<dbReference type="Gene3D" id="1.10.472.10">
    <property type="entry name" value="Cyclin-like"/>
    <property type="match status" value="2"/>
</dbReference>
<sequence>MPLLTNPLASPEQLSSRVNNIYPPDVLDAVFVATQCLTQAAGILLELPQSTTAQANVVLARYWVSEPPGTFEFSDISAAALYVVSKDGPLPRSPRDLCNVYTYLCSSSSSFFRSQPLPRGNPDTYSPSEGAYASFHSRLMEAEASILYSLGYDTTVALPHPLAITYLQALDFAGKPRKEITSRVVAYLNTALLSPQTLYLTHQPGELATAAIFLAARDVGAKMPAEPWWELFDVDREQLGFLACSLNSVESLMRKQREDFAFLADGMVTRKKVEEGLATA</sequence>
<dbReference type="Proteomes" id="UP001187682">
    <property type="component" value="Unassembled WGS sequence"/>
</dbReference>
<protein>
    <submittedName>
        <fullName evidence="1">Related to cyclin</fullName>
    </submittedName>
</protein>
<evidence type="ECO:0000313" key="1">
    <source>
        <dbReference type="EMBL" id="SPO05855.1"/>
    </source>
</evidence>
<dbReference type="GO" id="GO:0006357">
    <property type="term" value="P:regulation of transcription by RNA polymerase II"/>
    <property type="evidence" value="ECO:0007669"/>
    <property type="project" value="InterPro"/>
</dbReference>
<accession>A0AAE8N3Z2</accession>
<dbReference type="PANTHER" id="PTHR10026">
    <property type="entry name" value="CYCLIN"/>
    <property type="match status" value="1"/>
</dbReference>
<gene>
    <name evidence="1" type="ORF">DNG_08542</name>
</gene>
<dbReference type="EMBL" id="ONZQ02000014">
    <property type="protein sequence ID" value="SPO05855.1"/>
    <property type="molecule type" value="Genomic_DNA"/>
</dbReference>
<dbReference type="InterPro" id="IPR043198">
    <property type="entry name" value="Cyclin/Ssn8"/>
</dbReference>
<reference evidence="1" key="1">
    <citation type="submission" date="2018-03" db="EMBL/GenBank/DDBJ databases">
        <authorList>
            <person name="Guldener U."/>
        </authorList>
    </citation>
    <scope>NUCLEOTIDE SEQUENCE</scope>
</reference>
<proteinExistence type="predicted"/>
<dbReference type="AlphaFoldDB" id="A0AAE8N3Z2"/>